<accession>A0ABQ8A3T7</accession>
<organism evidence="1 2">
    <name type="scientific">Brassica napus</name>
    <name type="common">Rape</name>
    <dbReference type="NCBI Taxonomy" id="3708"/>
    <lineage>
        <taxon>Eukaryota</taxon>
        <taxon>Viridiplantae</taxon>
        <taxon>Streptophyta</taxon>
        <taxon>Embryophyta</taxon>
        <taxon>Tracheophyta</taxon>
        <taxon>Spermatophyta</taxon>
        <taxon>Magnoliopsida</taxon>
        <taxon>eudicotyledons</taxon>
        <taxon>Gunneridae</taxon>
        <taxon>Pentapetalae</taxon>
        <taxon>rosids</taxon>
        <taxon>malvids</taxon>
        <taxon>Brassicales</taxon>
        <taxon>Brassicaceae</taxon>
        <taxon>Brassiceae</taxon>
        <taxon>Brassica</taxon>
    </lineage>
</organism>
<evidence type="ECO:0000313" key="1">
    <source>
        <dbReference type="EMBL" id="KAH0887189.1"/>
    </source>
</evidence>
<sequence>MINKLKLGSIENESKQKNFDAQQFALSIVWFWRGILAGREVIRKGMGWNVRNGESIKVWGETCMALIGYSACSNGTAYSSKSTAPSKGPYAPPLNELAHIRKLIPSAEMLDDELVWLPEKSGQYSTRSELFFS</sequence>
<gene>
    <name evidence="1" type="ORF">HID58_063285</name>
</gene>
<dbReference type="Proteomes" id="UP000824890">
    <property type="component" value="Unassembled WGS sequence"/>
</dbReference>
<dbReference type="EMBL" id="JAGKQM010000014">
    <property type="protein sequence ID" value="KAH0887189.1"/>
    <property type="molecule type" value="Genomic_DNA"/>
</dbReference>
<evidence type="ECO:0000313" key="2">
    <source>
        <dbReference type="Proteomes" id="UP000824890"/>
    </source>
</evidence>
<protein>
    <submittedName>
        <fullName evidence="1">Uncharacterized protein</fullName>
    </submittedName>
</protein>
<keyword evidence="2" id="KW-1185">Reference proteome</keyword>
<reference evidence="1 2" key="1">
    <citation type="submission" date="2021-05" db="EMBL/GenBank/DDBJ databases">
        <title>Genome Assembly of Synthetic Allotetraploid Brassica napus Reveals Homoeologous Exchanges between Subgenomes.</title>
        <authorList>
            <person name="Davis J.T."/>
        </authorList>
    </citation>
    <scope>NUCLEOTIDE SEQUENCE [LARGE SCALE GENOMIC DNA]</scope>
    <source>
        <strain evidence="2">cv. Da-Ae</strain>
        <tissue evidence="1">Seedling</tissue>
    </source>
</reference>
<comment type="caution">
    <text evidence="1">The sequence shown here is derived from an EMBL/GenBank/DDBJ whole genome shotgun (WGS) entry which is preliminary data.</text>
</comment>
<proteinExistence type="predicted"/>
<name>A0ABQ8A3T7_BRANA</name>